<keyword evidence="2" id="KW-0472">Membrane</keyword>
<protein>
    <submittedName>
        <fullName evidence="4">Zinc-ribbon domain-containing protein</fullName>
    </submittedName>
</protein>
<keyword evidence="5" id="KW-1185">Reference proteome</keyword>
<evidence type="ECO:0000313" key="5">
    <source>
        <dbReference type="Proteomes" id="UP000266113"/>
    </source>
</evidence>
<dbReference type="OrthoDB" id="9788304at2"/>
<feature type="transmembrane region" description="Helical" evidence="2">
    <location>
        <begin position="172"/>
        <end position="199"/>
    </location>
</feature>
<sequence length="238" mass="24303">MLFYGGVSMETAKFCTQCGETLPPGVKHCPHCGAEVTVVQTPGPGEVERPVPPSPPVPQQTPSAGPYGTPASQQRAPHGEIATTPPQETYAGPPPTVGVYRAGSQQGRMTAQRAPSRKRVGGGALTLIAGIIMLAMHALVLEGGLTPSNVGVDLSIIVCGFLMLFARGGLSVALAFVASLAVSVVDLILLWAVFAAIAAGGSSGLGTFLSSGAWVSVTAMVMVLVGFLVALVSLFRHS</sequence>
<feature type="compositionally biased region" description="Pro residues" evidence="1">
    <location>
        <begin position="50"/>
        <end position="59"/>
    </location>
</feature>
<feature type="domain" description="Zinc-ribbon" evidence="3">
    <location>
        <begin position="14"/>
        <end position="36"/>
    </location>
</feature>
<evidence type="ECO:0000256" key="1">
    <source>
        <dbReference type="SAM" id="MobiDB-lite"/>
    </source>
</evidence>
<dbReference type="InterPro" id="IPR026870">
    <property type="entry name" value="Zinc_ribbon_dom"/>
</dbReference>
<name>A0A398DWX3_9BACT</name>
<feature type="transmembrane region" description="Helical" evidence="2">
    <location>
        <begin position="211"/>
        <end position="235"/>
    </location>
</feature>
<evidence type="ECO:0000256" key="2">
    <source>
        <dbReference type="SAM" id="Phobius"/>
    </source>
</evidence>
<gene>
    <name evidence="4" type="ORF">SMC1_06490</name>
</gene>
<dbReference type="Proteomes" id="UP000266113">
    <property type="component" value="Unassembled WGS sequence"/>
</dbReference>
<proteinExistence type="predicted"/>
<organism evidence="4 5">
    <name type="scientific">Candidatus Cryosericum septentrionale</name>
    <dbReference type="NCBI Taxonomy" id="2290913"/>
    <lineage>
        <taxon>Bacteria</taxon>
        <taxon>Pseudomonadati</taxon>
        <taxon>Caldisericota/Cryosericota group</taxon>
        <taxon>Candidatus Cryosericota</taxon>
        <taxon>Candidatus Cryosericia</taxon>
        <taxon>Candidatus Cryosericales</taxon>
        <taxon>Candidatus Cryosericaceae</taxon>
        <taxon>Candidatus Cryosericum</taxon>
    </lineage>
</organism>
<dbReference type="AlphaFoldDB" id="A0A398DWX3"/>
<dbReference type="Pfam" id="PF13240">
    <property type="entry name" value="Zn_Ribbon_1"/>
    <property type="match status" value="1"/>
</dbReference>
<evidence type="ECO:0000259" key="3">
    <source>
        <dbReference type="Pfam" id="PF13240"/>
    </source>
</evidence>
<evidence type="ECO:0000313" key="4">
    <source>
        <dbReference type="EMBL" id="RIE16387.1"/>
    </source>
</evidence>
<comment type="caution">
    <text evidence="4">The sequence shown here is derived from an EMBL/GenBank/DDBJ whole genome shotgun (WGS) entry which is preliminary data.</text>
</comment>
<reference evidence="4 5" key="1">
    <citation type="submission" date="2018-09" db="EMBL/GenBank/DDBJ databases">
        <title>Discovery and Ecogenomic Context for Candidatus Cryosericales, a Global Caldiserica Order Active in Thawing Permafrost.</title>
        <authorList>
            <person name="Martinez M.A."/>
            <person name="Woodcroft B.J."/>
            <person name="Ignacio Espinoza J.C."/>
            <person name="Zayed A."/>
            <person name="Singleton C.M."/>
            <person name="Boyd J."/>
            <person name="Li Y.-F."/>
            <person name="Purvine S."/>
            <person name="Maughan H."/>
            <person name="Hodgkins S.B."/>
            <person name="Anderson D."/>
            <person name="Sederholm M."/>
            <person name="Temperton B."/>
            <person name="Saleska S.R."/>
            <person name="Tyson G.W."/>
            <person name="Rich V.I."/>
        </authorList>
    </citation>
    <scope>NUCLEOTIDE SEQUENCE [LARGE SCALE GENOMIC DNA]</scope>
    <source>
        <strain evidence="4 5">SMC1</strain>
    </source>
</reference>
<dbReference type="EMBL" id="QXIY01000030">
    <property type="protein sequence ID" value="RIE16387.1"/>
    <property type="molecule type" value="Genomic_DNA"/>
</dbReference>
<keyword evidence="2" id="KW-0812">Transmembrane</keyword>
<keyword evidence="2" id="KW-1133">Transmembrane helix</keyword>
<accession>A0A398DWX3</accession>
<feature type="transmembrane region" description="Helical" evidence="2">
    <location>
        <begin position="120"/>
        <end position="140"/>
    </location>
</feature>
<feature type="region of interest" description="Disordered" evidence="1">
    <location>
        <begin position="41"/>
        <end position="93"/>
    </location>
</feature>